<sequence>MTVKGLLSSSVSFTAASSSSSSPSKHLRTKTAVMCWPGFSVTWQQVKVQLVVIDDQDVDLTSGLHICLREKTVCVDLAALPSVTACVWQRGIATIRTTCWHESKAQSALDPRFPRTKLPLRV</sequence>
<accession>A0AAV6PDI4</accession>
<dbReference type="AlphaFoldDB" id="A0AAV6PDI4"/>
<evidence type="ECO:0000313" key="2">
    <source>
        <dbReference type="EMBL" id="KAG7459294.1"/>
    </source>
</evidence>
<keyword evidence="3" id="KW-1185">Reference proteome</keyword>
<dbReference type="Proteomes" id="UP000693946">
    <property type="component" value="Unassembled WGS sequence"/>
</dbReference>
<feature type="compositionally biased region" description="Low complexity" evidence="1">
    <location>
        <begin position="8"/>
        <end position="24"/>
    </location>
</feature>
<gene>
    <name evidence="2" type="ORF">JOB18_039644</name>
</gene>
<evidence type="ECO:0000313" key="3">
    <source>
        <dbReference type="Proteomes" id="UP000693946"/>
    </source>
</evidence>
<dbReference type="EMBL" id="JAGKHQ010001197">
    <property type="protein sequence ID" value="KAG7459294.1"/>
    <property type="molecule type" value="Genomic_DNA"/>
</dbReference>
<evidence type="ECO:0000256" key="1">
    <source>
        <dbReference type="SAM" id="MobiDB-lite"/>
    </source>
</evidence>
<reference evidence="2 3" key="1">
    <citation type="journal article" date="2021" name="Sci. Rep.">
        <title>Chromosome anchoring in Senegalese sole (Solea senegalensis) reveals sex-associated markers and genome rearrangements in flatfish.</title>
        <authorList>
            <person name="Guerrero-Cozar I."/>
            <person name="Gomez-Garrido J."/>
            <person name="Berbel C."/>
            <person name="Martinez-Blanch J.F."/>
            <person name="Alioto T."/>
            <person name="Claros M.G."/>
            <person name="Gagnaire P.A."/>
            <person name="Manchado M."/>
        </authorList>
    </citation>
    <scope>NUCLEOTIDE SEQUENCE [LARGE SCALE GENOMIC DNA]</scope>
    <source>
        <strain evidence="2">Sse05_10M</strain>
    </source>
</reference>
<proteinExistence type="predicted"/>
<feature type="region of interest" description="Disordered" evidence="1">
    <location>
        <begin position="1"/>
        <end position="25"/>
    </location>
</feature>
<name>A0AAV6PDI4_SOLSE</name>
<organism evidence="2 3">
    <name type="scientific">Solea senegalensis</name>
    <name type="common">Senegalese sole</name>
    <dbReference type="NCBI Taxonomy" id="28829"/>
    <lineage>
        <taxon>Eukaryota</taxon>
        <taxon>Metazoa</taxon>
        <taxon>Chordata</taxon>
        <taxon>Craniata</taxon>
        <taxon>Vertebrata</taxon>
        <taxon>Euteleostomi</taxon>
        <taxon>Actinopterygii</taxon>
        <taxon>Neopterygii</taxon>
        <taxon>Teleostei</taxon>
        <taxon>Neoteleostei</taxon>
        <taxon>Acanthomorphata</taxon>
        <taxon>Carangaria</taxon>
        <taxon>Pleuronectiformes</taxon>
        <taxon>Pleuronectoidei</taxon>
        <taxon>Soleidae</taxon>
        <taxon>Solea</taxon>
    </lineage>
</organism>
<comment type="caution">
    <text evidence="2">The sequence shown here is derived from an EMBL/GenBank/DDBJ whole genome shotgun (WGS) entry which is preliminary data.</text>
</comment>
<protein>
    <submittedName>
        <fullName evidence="2">Uncharacterized protein</fullName>
    </submittedName>
</protein>